<organism evidence="6 7">
    <name type="scientific">Hungatella hathewayi DSM 13479</name>
    <dbReference type="NCBI Taxonomy" id="566550"/>
    <lineage>
        <taxon>Bacteria</taxon>
        <taxon>Bacillati</taxon>
        <taxon>Bacillota</taxon>
        <taxon>Clostridia</taxon>
        <taxon>Lachnospirales</taxon>
        <taxon>Lachnospiraceae</taxon>
        <taxon>Hungatella</taxon>
    </lineage>
</organism>
<dbReference type="SUPFAM" id="SSF52518">
    <property type="entry name" value="Thiamin diphosphate-binding fold (THDP-binding)"/>
    <property type="match status" value="1"/>
</dbReference>
<dbReference type="HOGENOM" id="CLU_479641_0_0_9"/>
<evidence type="ECO:0000256" key="2">
    <source>
        <dbReference type="ARBA" id="ARBA00007131"/>
    </source>
</evidence>
<keyword evidence="3" id="KW-0786">Thiamine pyrophosphate</keyword>
<reference evidence="6 7" key="1">
    <citation type="submission" date="2010-01" db="EMBL/GenBank/DDBJ databases">
        <authorList>
            <person name="Weinstock G."/>
            <person name="Sodergren E."/>
            <person name="Clifton S."/>
            <person name="Fulton L."/>
            <person name="Fulton B."/>
            <person name="Courtney L."/>
            <person name="Fronick C."/>
            <person name="Harrison M."/>
            <person name="Strong C."/>
            <person name="Farmer C."/>
            <person name="Delahaunty K."/>
            <person name="Markovic C."/>
            <person name="Hall O."/>
            <person name="Minx P."/>
            <person name="Tomlinson C."/>
            <person name="Mitreva M."/>
            <person name="Nelson J."/>
            <person name="Hou S."/>
            <person name="Wollam A."/>
            <person name="Pepin K.H."/>
            <person name="Johnson M."/>
            <person name="Bhonagiri V."/>
            <person name="Nash W.E."/>
            <person name="Warren W."/>
            <person name="Chinwalla A."/>
            <person name="Mardis E.R."/>
            <person name="Wilson R.K."/>
        </authorList>
    </citation>
    <scope>NUCLEOTIDE SEQUENCE [LARGE SCALE GENOMIC DNA]</scope>
    <source>
        <strain evidence="6 7">DSM 13479</strain>
    </source>
</reference>
<dbReference type="InterPro" id="IPR029061">
    <property type="entry name" value="THDP-binding"/>
</dbReference>
<dbReference type="Pfam" id="PF00456">
    <property type="entry name" value="Transketolase_N"/>
    <property type="match status" value="1"/>
</dbReference>
<dbReference type="Proteomes" id="UP000004968">
    <property type="component" value="Unassembled WGS sequence"/>
</dbReference>
<dbReference type="InterPro" id="IPR013022">
    <property type="entry name" value="Xyl_isomerase-like_TIM-brl"/>
</dbReference>
<protein>
    <submittedName>
        <fullName evidence="6">Transketolase, thiamine diphosphate binding domain protein</fullName>
    </submittedName>
</protein>
<dbReference type="EMBL" id="ACIO01000205">
    <property type="protein sequence ID" value="EFC99225.1"/>
    <property type="molecule type" value="Genomic_DNA"/>
</dbReference>
<evidence type="ECO:0000259" key="4">
    <source>
        <dbReference type="Pfam" id="PF00456"/>
    </source>
</evidence>
<dbReference type="SUPFAM" id="SSF51658">
    <property type="entry name" value="Xylose isomerase-like"/>
    <property type="match status" value="1"/>
</dbReference>
<proteinExistence type="inferred from homology"/>
<name>D3AG38_9FIRM</name>
<evidence type="ECO:0000313" key="6">
    <source>
        <dbReference type="EMBL" id="EFC99225.1"/>
    </source>
</evidence>
<comment type="cofactor">
    <cofactor evidence="1">
        <name>thiamine diphosphate</name>
        <dbReference type="ChEBI" id="CHEBI:58937"/>
    </cofactor>
</comment>
<evidence type="ECO:0000313" key="7">
    <source>
        <dbReference type="Proteomes" id="UP000004968"/>
    </source>
</evidence>
<evidence type="ECO:0000256" key="1">
    <source>
        <dbReference type="ARBA" id="ARBA00001964"/>
    </source>
</evidence>
<sequence length="568" mass="63466">MTVTGNEQNTGKKWGRNVKVAVTIGSDQAGDSAFVVWRGFEESIRKAAAFGYDGVELAMRSANDVEACDLKRWLSESGMEVSCITTGRMFAEDHLYFTHPDPEIRKRAKDSYKSLIDMASEYCNLINIGRVRGEKGKEQSEEEADRLFLDAYREICSYAEKKGVQVLIEPVNRYEMNLINSLDQGAEFLSRAGCPNGGLHADVFHMNIEDDRIGESLIRNGNWIKYVHIADSNRLAPGSGHLDFNEIFTALKRADYDGWISMEMLPGNDPDEEVKKALKYISPWVSRNDCEEEKMEQLSRKFRKELIQLLHSKGTGHPGGSLSCVELLTTLYYKFLRVDPKCPDREGRDRLILSKGHAAPILYCILAEKGFFPVEELETFRQAGSRLQGHPCRHKTPGIECSSGPLGLGLGAGLGMALAEKLKKSDARIFVVMGDGEIQEGAVWEAASAAVKYRLDHLTAVLDFNGVQLDGTLEEILPPGDLVKRWEAVGWNVISCDGHSIPEIMKSVELAKQCRQKPSIIIAKTVKGRGVSFMEGRHQWHGKVINDEDFKRAMQELDMERGEQSAGE</sequence>
<dbReference type="CDD" id="cd02012">
    <property type="entry name" value="TPP_TK"/>
    <property type="match status" value="1"/>
</dbReference>
<accession>D3AG38</accession>
<dbReference type="AlphaFoldDB" id="D3AG38"/>
<evidence type="ECO:0000259" key="5">
    <source>
        <dbReference type="Pfam" id="PF01261"/>
    </source>
</evidence>
<dbReference type="Gene3D" id="3.20.20.150">
    <property type="entry name" value="Divalent-metal-dependent TIM barrel enzymes"/>
    <property type="match status" value="1"/>
</dbReference>
<evidence type="ECO:0000256" key="3">
    <source>
        <dbReference type="ARBA" id="ARBA00023052"/>
    </source>
</evidence>
<dbReference type="InterPro" id="IPR036237">
    <property type="entry name" value="Xyl_isomerase-like_sf"/>
</dbReference>
<comment type="caution">
    <text evidence="6">The sequence shown here is derived from an EMBL/GenBank/DDBJ whole genome shotgun (WGS) entry which is preliminary data.</text>
</comment>
<dbReference type="PANTHER" id="PTHR47514">
    <property type="entry name" value="TRANSKETOLASE N-TERMINAL SECTION-RELATED"/>
    <property type="match status" value="1"/>
</dbReference>
<dbReference type="InterPro" id="IPR005474">
    <property type="entry name" value="Transketolase_N"/>
</dbReference>
<dbReference type="PANTHER" id="PTHR47514:SF1">
    <property type="entry name" value="TRANSKETOLASE N-TERMINAL SECTION-RELATED"/>
    <property type="match status" value="1"/>
</dbReference>
<dbReference type="Pfam" id="PF01261">
    <property type="entry name" value="AP_endonuc_2"/>
    <property type="match status" value="1"/>
</dbReference>
<dbReference type="Gene3D" id="3.40.50.970">
    <property type="match status" value="1"/>
</dbReference>
<feature type="domain" description="Transketolase N-terminal" evidence="4">
    <location>
        <begin position="309"/>
        <end position="560"/>
    </location>
</feature>
<gene>
    <name evidence="6" type="ORF">CLOSTHATH_02574</name>
</gene>
<feature type="domain" description="Xylose isomerase-like TIM barrel" evidence="5">
    <location>
        <begin position="44"/>
        <end position="281"/>
    </location>
</feature>
<comment type="similarity">
    <text evidence="2">Belongs to the transketolase family.</text>
</comment>